<organism evidence="2">
    <name type="scientific">viral metagenome</name>
    <dbReference type="NCBI Taxonomy" id="1070528"/>
    <lineage>
        <taxon>unclassified sequences</taxon>
        <taxon>metagenomes</taxon>
        <taxon>organismal metagenomes</taxon>
    </lineage>
</organism>
<dbReference type="AlphaFoldDB" id="A0A6M3K3J5"/>
<accession>A0A6M3K3J5</accession>
<dbReference type="EMBL" id="MT141193">
    <property type="protein sequence ID" value="QJA55994.1"/>
    <property type="molecule type" value="Genomic_DNA"/>
</dbReference>
<name>A0A6M3K3J5_9ZZZZ</name>
<sequence length="90" mass="10860">MPMTSFLESNPEITYKQRLMGLQPQISRFFENRYYDVYKEYQSELATNPYLSFDKFLSTYNFPQKFGGYSPRLRGEYPSIVSPRARWLNY</sequence>
<evidence type="ECO:0000313" key="1">
    <source>
        <dbReference type="EMBL" id="QJA55994.1"/>
    </source>
</evidence>
<protein>
    <submittedName>
        <fullName evidence="2">Uncharacterized protein</fullName>
    </submittedName>
</protein>
<proteinExistence type="predicted"/>
<reference evidence="2" key="1">
    <citation type="submission" date="2020-03" db="EMBL/GenBank/DDBJ databases">
        <title>The deep terrestrial virosphere.</title>
        <authorList>
            <person name="Holmfeldt K."/>
            <person name="Nilsson E."/>
            <person name="Simone D."/>
            <person name="Lopez-Fernandez M."/>
            <person name="Wu X."/>
            <person name="de Brujin I."/>
            <person name="Lundin D."/>
            <person name="Andersson A."/>
            <person name="Bertilsson S."/>
            <person name="Dopson M."/>
        </authorList>
    </citation>
    <scope>NUCLEOTIDE SEQUENCE</scope>
    <source>
        <strain evidence="2">MM415A01383</strain>
        <strain evidence="1">MM415B01946</strain>
    </source>
</reference>
<dbReference type="EMBL" id="MT142256">
    <property type="protein sequence ID" value="QJA76990.1"/>
    <property type="molecule type" value="Genomic_DNA"/>
</dbReference>
<evidence type="ECO:0000313" key="2">
    <source>
        <dbReference type="EMBL" id="QJA76990.1"/>
    </source>
</evidence>
<gene>
    <name evidence="2" type="ORF">MM415A01383_0017</name>
    <name evidence="1" type="ORF">MM415B01946_0017</name>
</gene>